<keyword evidence="3" id="KW-1185">Reference proteome</keyword>
<evidence type="ECO:0000259" key="1">
    <source>
        <dbReference type="Pfam" id="PF00535"/>
    </source>
</evidence>
<proteinExistence type="predicted"/>
<feature type="domain" description="Glycosyltransferase 2-like" evidence="1">
    <location>
        <begin position="305"/>
        <end position="466"/>
    </location>
</feature>
<dbReference type="AlphaFoldDB" id="A0AAP2W8F7"/>
<evidence type="ECO:0000313" key="2">
    <source>
        <dbReference type="EMBL" id="MCD2492145.1"/>
    </source>
</evidence>
<sequence length="832" mass="95647">MDRYAIDAATCYVKESCFYLNVQGWCVVNGRDDYTLTFYIGENRVSADFEERIFRKDVINELSAKQHINETKGIGFVLRVSLEENSLQEDLYIKAEKNETKLIIFKCSKADMMELAEKSSIVYSLDKLDIDSGIITIEGWAVSMSEEPLNYELKDEGGSPIAFKLRRSARSDISRLFFGDAYRYLAGFQIELSDEKTSRFQMMISDSEHSSTVHITRKAIIKQTKKRSKKYQDLLEIIKETSWSDIKGDMATLIKKGPAVLKEGWKDRYTNEMCLYDRWFRKNMADNTILEDQRRKIFVYNPKISIVVPAYHTPKEFLIQMIDSVQKQSYENWELCIADGGSEDCVVRDVVESKRKTDSRILYKKLDKNEGISGNTNQAMMMAAGEFIALLDHDDVLTPDALFEVAEAINQNPDADVFYSDEDKASKNLKVFYDPHFKSDFNMDLLRSNNYICHFFVASKKIIDKVGKFDSTFDGSQDYDFILRCTEKADKVVHIPKVLYHWRIHSESTAANSENKMYCYEAGRKAIAAHLERCGIDGKVAHFPGHLGYYQVYYSQKGNPLVSIIIPNKDEKESLKICIDSILKKTSYTNYEIIIVENNSVTEEIQEYYNELEKNNRIKVVRWKQKFNYSAINNFGVKASSGEFLVFLNNDTEVLEENWLQILVADCQRQNTAVVGVKLYYPDMTLQHCGVIIGLGGIAGHIYNGFPADSMGKFGRAQVQQNLSAVTAACMMVRRSVFEEVAGFEERLAVAFNDVDFCLKVREKGYDILYEPLVSLNHYESKSRGKEDTVEKQLRFQKEIDYMSDKWNDILSKGDPYYNKNLTLEKGDGSLR</sequence>
<dbReference type="CDD" id="cd04184">
    <property type="entry name" value="GT2_RfbC_Mx_like"/>
    <property type="match status" value="1"/>
</dbReference>
<dbReference type="PANTHER" id="PTHR43179:SF7">
    <property type="entry name" value="RHAMNOSYLTRANSFERASE WBBL"/>
    <property type="match status" value="1"/>
</dbReference>
<dbReference type="Pfam" id="PF00535">
    <property type="entry name" value="Glycos_transf_2"/>
    <property type="match status" value="2"/>
</dbReference>
<organism evidence="2 3">
    <name type="scientific">Lientehia hominis</name>
    <dbReference type="NCBI Taxonomy" id="2897778"/>
    <lineage>
        <taxon>Bacteria</taxon>
        <taxon>Bacillati</taxon>
        <taxon>Bacillota</taxon>
        <taxon>Clostridia</taxon>
        <taxon>Lachnospirales</taxon>
        <taxon>Lachnospiraceae</taxon>
        <taxon>Lientehia</taxon>
    </lineage>
</organism>
<dbReference type="SUPFAM" id="SSF53448">
    <property type="entry name" value="Nucleotide-diphospho-sugar transferases"/>
    <property type="match status" value="2"/>
</dbReference>
<name>A0AAP2W8F7_9FIRM</name>
<dbReference type="RefSeq" id="WP_231062229.1">
    <property type="nucleotide sequence ID" value="NZ_JAJNOR010000003.1"/>
</dbReference>
<accession>A0AAP2W8F7</accession>
<dbReference type="Gene3D" id="3.90.550.10">
    <property type="entry name" value="Spore Coat Polysaccharide Biosynthesis Protein SpsA, Chain A"/>
    <property type="match status" value="2"/>
</dbReference>
<gene>
    <name evidence="2" type="ORF">LQE92_05825</name>
</gene>
<dbReference type="InterPro" id="IPR029044">
    <property type="entry name" value="Nucleotide-diphossugar_trans"/>
</dbReference>
<protein>
    <submittedName>
        <fullName evidence="2">Glycosyltransferase family 2 protein</fullName>
    </submittedName>
</protein>
<dbReference type="GO" id="GO:0016757">
    <property type="term" value="F:glycosyltransferase activity"/>
    <property type="evidence" value="ECO:0007669"/>
    <property type="project" value="UniProtKB-KW"/>
</dbReference>
<feature type="domain" description="Glycosyltransferase 2-like" evidence="1">
    <location>
        <begin position="563"/>
        <end position="741"/>
    </location>
</feature>
<comment type="caution">
    <text evidence="2">The sequence shown here is derived from an EMBL/GenBank/DDBJ whole genome shotgun (WGS) entry which is preliminary data.</text>
</comment>
<evidence type="ECO:0000313" key="3">
    <source>
        <dbReference type="Proteomes" id="UP001299265"/>
    </source>
</evidence>
<dbReference type="CDD" id="cd04186">
    <property type="entry name" value="GT_2_like_c"/>
    <property type="match status" value="1"/>
</dbReference>
<dbReference type="Proteomes" id="UP001299265">
    <property type="component" value="Unassembled WGS sequence"/>
</dbReference>
<dbReference type="InterPro" id="IPR001173">
    <property type="entry name" value="Glyco_trans_2-like"/>
</dbReference>
<dbReference type="EMBL" id="JAJNOR010000003">
    <property type="protein sequence ID" value="MCD2492145.1"/>
    <property type="molecule type" value="Genomic_DNA"/>
</dbReference>
<dbReference type="PANTHER" id="PTHR43179">
    <property type="entry name" value="RHAMNOSYLTRANSFERASE WBBL"/>
    <property type="match status" value="1"/>
</dbReference>
<reference evidence="2 3" key="1">
    <citation type="submission" date="2021-11" db="EMBL/GenBank/DDBJ databases">
        <title>Lacrimispora sp. nov. NSJ-141 isolated from human feces.</title>
        <authorList>
            <person name="Abdugheni R."/>
        </authorList>
    </citation>
    <scope>NUCLEOTIDE SEQUENCE [LARGE SCALE GENOMIC DNA]</scope>
    <source>
        <strain evidence="2 3">NSJ-141</strain>
    </source>
</reference>